<dbReference type="InterPro" id="IPR005835">
    <property type="entry name" value="NTP_transferase_dom"/>
</dbReference>
<dbReference type="STRING" id="558155.SAMN04487911_10726"/>
<dbReference type="GO" id="GO:0009298">
    <property type="term" value="P:GDP-mannose biosynthetic process"/>
    <property type="evidence" value="ECO:0007669"/>
    <property type="project" value="TreeGrafter"/>
</dbReference>
<dbReference type="AlphaFoldDB" id="A0A1M6ERL9"/>
<keyword evidence="5" id="KW-0547">Nucleotide-binding</keyword>
<dbReference type="PANTHER" id="PTHR46390:SF1">
    <property type="entry name" value="MANNOSE-1-PHOSPHATE GUANYLYLTRANSFERASE"/>
    <property type="match status" value="1"/>
</dbReference>
<dbReference type="RefSeq" id="WP_072763856.1">
    <property type="nucleotide sequence ID" value="NZ_FQYX01000007.1"/>
</dbReference>
<evidence type="ECO:0000313" key="10">
    <source>
        <dbReference type="Proteomes" id="UP000184231"/>
    </source>
</evidence>
<sequence length="359" mass="41083">MKKNYYAVLMAGGIGSRFWPTSTSEFPKQFHDMLGSGETLLQKTFKRLSDFIPKENILVLTNERYNDLVLQQLPMVKPSQLVLEPAMRNTAPCILYAALKIQKMDPNAVMIVAPSDHWIEDEQAFSKDVIECFGRCEKENVLCTLGIKPTFPNIGFGYIEYEKGKEENLKNVLQFREKPDYNTAKEFIAQGNFLWNAGIFMWSAKAILEAFKTYQPKQYSLFEIGIPVLNTDKEETFIKQQYPKADNVSIDYAILEPAKNIYVLPANFDWNDLGTWGSLYDKLEKDEHNNAVVNCRLLSENSTGNIIRSPKGKIVVVDGLNDYIIVDKEEVLLIYPKAKEQDIKKVLLGVKEKFGDEYI</sequence>
<organism evidence="9 10">
    <name type="scientific">Arenibacter nanhaiticus</name>
    <dbReference type="NCBI Taxonomy" id="558155"/>
    <lineage>
        <taxon>Bacteria</taxon>
        <taxon>Pseudomonadati</taxon>
        <taxon>Bacteroidota</taxon>
        <taxon>Flavobacteriia</taxon>
        <taxon>Flavobacteriales</taxon>
        <taxon>Flavobacteriaceae</taxon>
        <taxon>Arenibacter</taxon>
    </lineage>
</organism>
<evidence type="ECO:0000256" key="6">
    <source>
        <dbReference type="ARBA" id="ARBA00023134"/>
    </source>
</evidence>
<keyword evidence="10" id="KW-1185">Reference proteome</keyword>
<dbReference type="PANTHER" id="PTHR46390">
    <property type="entry name" value="MANNOSE-1-PHOSPHATE GUANYLYLTRANSFERASE"/>
    <property type="match status" value="1"/>
</dbReference>
<evidence type="ECO:0000256" key="3">
    <source>
        <dbReference type="ARBA" id="ARBA00022679"/>
    </source>
</evidence>
<dbReference type="CDD" id="cd02509">
    <property type="entry name" value="GDP-M1P_Guanylyltransferase"/>
    <property type="match status" value="1"/>
</dbReference>
<dbReference type="Gene3D" id="3.90.550.10">
    <property type="entry name" value="Spore Coat Polysaccharide Biosynthesis Protein SpsA, Chain A"/>
    <property type="match status" value="1"/>
</dbReference>
<comment type="catalytic activity">
    <reaction evidence="7">
        <text>alpha-D-mannose 1-phosphate + GTP + H(+) = GDP-alpha-D-mannose + diphosphate</text>
        <dbReference type="Rhea" id="RHEA:15229"/>
        <dbReference type="ChEBI" id="CHEBI:15378"/>
        <dbReference type="ChEBI" id="CHEBI:33019"/>
        <dbReference type="ChEBI" id="CHEBI:37565"/>
        <dbReference type="ChEBI" id="CHEBI:57527"/>
        <dbReference type="ChEBI" id="CHEBI:58409"/>
        <dbReference type="EC" id="2.7.7.13"/>
    </reaction>
</comment>
<dbReference type="InterPro" id="IPR029044">
    <property type="entry name" value="Nucleotide-diphossugar_trans"/>
</dbReference>
<evidence type="ECO:0000256" key="5">
    <source>
        <dbReference type="ARBA" id="ARBA00022741"/>
    </source>
</evidence>
<name>A0A1M6ERL9_9FLAO</name>
<dbReference type="OrthoDB" id="9806359at2"/>
<evidence type="ECO:0000256" key="7">
    <source>
        <dbReference type="ARBA" id="ARBA00047343"/>
    </source>
</evidence>
<protein>
    <recommendedName>
        <fullName evidence="2">mannose-1-phosphate guanylyltransferase</fullName>
        <ecNumber evidence="2">2.7.7.13</ecNumber>
    </recommendedName>
</protein>
<dbReference type="GO" id="GO:0004475">
    <property type="term" value="F:mannose-1-phosphate guanylyltransferase (GTP) activity"/>
    <property type="evidence" value="ECO:0007669"/>
    <property type="project" value="UniProtKB-EC"/>
</dbReference>
<dbReference type="Proteomes" id="UP000184231">
    <property type="component" value="Unassembled WGS sequence"/>
</dbReference>
<dbReference type="EMBL" id="FQYX01000007">
    <property type="protein sequence ID" value="SHI88058.1"/>
    <property type="molecule type" value="Genomic_DNA"/>
</dbReference>
<dbReference type="FunFam" id="3.90.550.10:FF:000046">
    <property type="entry name" value="Mannose-1-phosphate guanylyltransferase (GDP)"/>
    <property type="match status" value="1"/>
</dbReference>
<keyword evidence="4 9" id="KW-0548">Nucleotidyltransferase</keyword>
<keyword evidence="6" id="KW-0342">GTP-binding</keyword>
<dbReference type="GO" id="GO:0005525">
    <property type="term" value="F:GTP binding"/>
    <property type="evidence" value="ECO:0007669"/>
    <property type="project" value="UniProtKB-KW"/>
</dbReference>
<reference evidence="9 10" key="1">
    <citation type="submission" date="2016-11" db="EMBL/GenBank/DDBJ databases">
        <authorList>
            <person name="Jaros S."/>
            <person name="Januszkiewicz K."/>
            <person name="Wedrychowicz H."/>
        </authorList>
    </citation>
    <scope>NUCLEOTIDE SEQUENCE [LARGE SCALE GENOMIC DNA]</scope>
    <source>
        <strain evidence="9 10">CGMCC 1.8863</strain>
    </source>
</reference>
<evidence type="ECO:0000256" key="4">
    <source>
        <dbReference type="ARBA" id="ARBA00022695"/>
    </source>
</evidence>
<accession>A0A1M6ERL9</accession>
<dbReference type="InterPro" id="IPR049577">
    <property type="entry name" value="GMPP_N"/>
</dbReference>
<feature type="domain" description="Nucleotidyl transferase" evidence="8">
    <location>
        <begin position="7"/>
        <end position="287"/>
    </location>
</feature>
<dbReference type="Pfam" id="PF00483">
    <property type="entry name" value="NTP_transferase"/>
    <property type="match status" value="1"/>
</dbReference>
<dbReference type="InterPro" id="IPR051161">
    <property type="entry name" value="Mannose-6P_isomerase_type2"/>
</dbReference>
<evidence type="ECO:0000256" key="2">
    <source>
        <dbReference type="ARBA" id="ARBA00012387"/>
    </source>
</evidence>
<gene>
    <name evidence="9" type="ORF">SAMN04487911_10726</name>
</gene>
<dbReference type="SUPFAM" id="SSF159283">
    <property type="entry name" value="Guanosine diphospho-D-mannose pyrophosphorylase/mannose-6-phosphate isomerase linker domain"/>
    <property type="match status" value="1"/>
</dbReference>
<keyword evidence="3 9" id="KW-0808">Transferase</keyword>
<evidence type="ECO:0000313" key="9">
    <source>
        <dbReference type="EMBL" id="SHI88058.1"/>
    </source>
</evidence>
<evidence type="ECO:0000256" key="1">
    <source>
        <dbReference type="ARBA" id="ARBA00006115"/>
    </source>
</evidence>
<dbReference type="SUPFAM" id="SSF53448">
    <property type="entry name" value="Nucleotide-diphospho-sugar transferases"/>
    <property type="match status" value="1"/>
</dbReference>
<dbReference type="EC" id="2.7.7.13" evidence="2"/>
<evidence type="ECO:0000259" key="8">
    <source>
        <dbReference type="Pfam" id="PF00483"/>
    </source>
</evidence>
<proteinExistence type="inferred from homology"/>
<comment type="similarity">
    <text evidence="1">Belongs to the mannose-6-phosphate isomerase type 2 family.</text>
</comment>